<evidence type="ECO:0000313" key="3">
    <source>
        <dbReference type="Proteomes" id="UP000199211"/>
    </source>
</evidence>
<protein>
    <recommendedName>
        <fullName evidence="4">DUF2931 domain-containing protein</fullName>
    </recommendedName>
</protein>
<dbReference type="Proteomes" id="UP000199211">
    <property type="component" value="Unassembled WGS sequence"/>
</dbReference>
<keyword evidence="3" id="KW-1185">Reference proteome</keyword>
<comment type="caution">
    <text evidence="2">The sequence shown here is derived from an EMBL/GenBank/DDBJ whole genome shotgun (WGS) entry which is preliminary data.</text>
</comment>
<name>A0ABY1FPI4_9GAMM</name>
<evidence type="ECO:0008006" key="4">
    <source>
        <dbReference type="Google" id="ProtNLM"/>
    </source>
</evidence>
<proteinExistence type="predicted"/>
<reference evidence="2 3" key="1">
    <citation type="submission" date="2016-10" db="EMBL/GenBank/DDBJ databases">
        <authorList>
            <person name="Varghese N."/>
            <person name="Submissions S."/>
        </authorList>
    </citation>
    <scope>NUCLEOTIDE SEQUENCE [LARGE SCALE GENOMIC DNA]</scope>
    <source>
        <strain evidence="2 3">DSM 26291</strain>
    </source>
</reference>
<dbReference type="RefSeq" id="WP_309599007.1">
    <property type="nucleotide sequence ID" value="NZ_FOTV01000010.1"/>
</dbReference>
<feature type="signal peptide" evidence="1">
    <location>
        <begin position="1"/>
        <end position="24"/>
    </location>
</feature>
<gene>
    <name evidence="2" type="ORF">SAMN04487868_11065</name>
</gene>
<evidence type="ECO:0000313" key="2">
    <source>
        <dbReference type="EMBL" id="SFL79079.1"/>
    </source>
</evidence>
<keyword evidence="1" id="KW-0732">Signal</keyword>
<feature type="chain" id="PRO_5046563880" description="DUF2931 domain-containing protein" evidence="1">
    <location>
        <begin position="25"/>
        <end position="200"/>
    </location>
</feature>
<dbReference type="PROSITE" id="PS51257">
    <property type="entry name" value="PROKAR_LIPOPROTEIN"/>
    <property type="match status" value="1"/>
</dbReference>
<sequence length="200" mass="22540">MMIRKAWIVSIAVVALLASGCATSTEEDIPWSIKVVAPEHYDIWGVNMFLEKTGERSWRAPVGYATCCWKGPNGPSGSHHGLEPFPELIFIHWFSFAEQKYYAKLIKVPPDLQDRMREPASYKTQVDVRSGPRHTMAIGLAPGGTVVVWIMNQIGNEIEVMRMQASEGYGDPSDFTERTKGYLKRHGDYLQEHGIPTEGW</sequence>
<dbReference type="Pfam" id="PF11153">
    <property type="entry name" value="DUF2931"/>
    <property type="match status" value="1"/>
</dbReference>
<organism evidence="2 3">
    <name type="scientific">Marinobacter salarius</name>
    <dbReference type="NCBI Taxonomy" id="1420917"/>
    <lineage>
        <taxon>Bacteria</taxon>
        <taxon>Pseudomonadati</taxon>
        <taxon>Pseudomonadota</taxon>
        <taxon>Gammaproteobacteria</taxon>
        <taxon>Pseudomonadales</taxon>
        <taxon>Marinobacteraceae</taxon>
        <taxon>Marinobacter</taxon>
    </lineage>
</organism>
<evidence type="ECO:0000256" key="1">
    <source>
        <dbReference type="SAM" id="SignalP"/>
    </source>
</evidence>
<dbReference type="InterPro" id="IPR021326">
    <property type="entry name" value="DUF2931"/>
</dbReference>
<accession>A0ABY1FPI4</accession>
<dbReference type="EMBL" id="FOTV01000010">
    <property type="protein sequence ID" value="SFL79079.1"/>
    <property type="molecule type" value="Genomic_DNA"/>
</dbReference>